<feature type="modified residue" description="4-aspartylphosphate" evidence="6">
    <location>
        <position position="1185"/>
    </location>
</feature>
<feature type="domain" description="Response regulatory" evidence="9">
    <location>
        <begin position="1133"/>
        <end position="1256"/>
    </location>
</feature>
<feature type="compositionally biased region" description="Basic and acidic residues" evidence="7">
    <location>
        <begin position="1"/>
        <end position="21"/>
    </location>
</feature>
<feature type="region of interest" description="Disordered" evidence="7">
    <location>
        <begin position="289"/>
        <end position="369"/>
    </location>
</feature>
<evidence type="ECO:0000256" key="1">
    <source>
        <dbReference type="ARBA" id="ARBA00000085"/>
    </source>
</evidence>
<sequence>MERPSTSRDDHSAGRRARELYRYFQPERLTPLEVNDAPLADNVLPPAVAQALDASIHASSAPPPPPPPPQLSPPLVTTDVPSDHSSPSSPVVPETLVLGQNNATLTSFAHLAALRLNVERVIISVSDRDSQFILAQASQSPIGSFAREYEAGGDGVWDGCSTLPASAWTMCESTVALPPSSRDPREYSFLVVNDLQDSQLYKNTSFVAEGPQFRFYAGTPLTTETNINIGCFFALDTKPREDFSDLEKETLGSLGMLIMEYLQVSRQASEGRRAARLSRGLSYFVEGSSSFVDPPPSCSGSAATTFSTPASSNVRTNHLSGDSSQSFEHPGKRSNSVDARSFSSVSDSKVDQGDQNVSSGPDTPLPDWWAGSRKKGLNLDESHGNSWAFRRAANLLRESLELDGDGGVMFLEVNNRHMLDVDTGSDCSGDNNGPPAPVLAISTKDEPFAPGPGSAVLYPAANFDSGFLHQLLRRYTKGKLWSFHRDGILSSSDDEKKPSRNRSRGTKPADVPRNSGRRWKQSENAMLNLFFPNATQVMFIPLWNAANSQWFAGCFCWNTIETRVFSPSVELSSVLGFGSSIMVECNRVQSLISDRQKGDFIGSISHELRSPLHGILAAAEFLHGTELDEFQLSLLETINACGRTLLDTMNQVLDFSKIVSIERTWRQLKRNKASASEFRDMDKAAAHLDTYVATDLAILAEEVVEGVCLGHTYGQKSMASSDQSATLPKSAATWSIPRQQTKSDNVLDAEVEVVMDIAQNDWMYRTQPGALRRIIMNVFGNAMKYTDSGRVSVHLGMTEASEGRSRRHGVEELVTLTVSDTGKGISEEFLRGRLFTPFAQEDTLAVGTGLGLSIVRSLVKSLNGTINIHSQPGEGTTVKVSLPLTRPGPEEYAEDALLSPSIPAREDGVMNEAFSLRDSHGGRRVAILGVEPAEAAKHRFWSIIVRYLTDWYGLKLVSWSSQEPIDVLLADEACLAMNPKKDINGMLPALLILCNKSIDYSTIRGEWSPIAAFVDIIRRPCGPHKLARCIRKCLDNVQRGHFVPRRIELPSRPRLYDSSLSSAVQSLPASEFPTSESILDTSDAATTPPEGSSGSQSSRDGGGETSSTSISSASPLPTPPEMAESKLGERRTRILVVDDNSINLNLMLTFMKKRDLAVLDSAENGKLAVDAVEKMQQGYDLIFMDMSMPVMNGFEATRAIRSLEKERDGCGPATIIALTGLSSSRDETEALTSGVDLFLTKPVSFKEVSRLLDEWKERKSSVAASPS</sequence>
<evidence type="ECO:0000259" key="9">
    <source>
        <dbReference type="PROSITE" id="PS50110"/>
    </source>
</evidence>
<evidence type="ECO:0000256" key="3">
    <source>
        <dbReference type="ARBA" id="ARBA00022553"/>
    </source>
</evidence>
<evidence type="ECO:0000256" key="7">
    <source>
        <dbReference type="SAM" id="MobiDB-lite"/>
    </source>
</evidence>
<dbReference type="PANTHER" id="PTHR43047:SF72">
    <property type="entry name" value="OSMOSENSING HISTIDINE PROTEIN KINASE SLN1"/>
    <property type="match status" value="1"/>
</dbReference>
<feature type="compositionally biased region" description="Low complexity" evidence="7">
    <location>
        <begin position="299"/>
        <end position="312"/>
    </location>
</feature>
<name>A1CJH9_ASPCL</name>
<dbReference type="PROSITE" id="PS50110">
    <property type="entry name" value="RESPONSE_REGULATORY"/>
    <property type="match status" value="1"/>
</dbReference>
<dbReference type="PANTHER" id="PTHR43047">
    <property type="entry name" value="TWO-COMPONENT HISTIDINE PROTEIN KINASE"/>
    <property type="match status" value="1"/>
</dbReference>
<dbReference type="InterPro" id="IPR005467">
    <property type="entry name" value="His_kinase_dom"/>
</dbReference>
<dbReference type="Pfam" id="PF02518">
    <property type="entry name" value="HATPase_c"/>
    <property type="match status" value="1"/>
</dbReference>
<dbReference type="Proteomes" id="UP000006701">
    <property type="component" value="Unassembled WGS sequence"/>
</dbReference>
<dbReference type="InterPro" id="IPR001789">
    <property type="entry name" value="Sig_transdc_resp-reg_receiver"/>
</dbReference>
<dbReference type="GeneID" id="4703049"/>
<dbReference type="InterPro" id="IPR003594">
    <property type="entry name" value="HATPase_dom"/>
</dbReference>
<dbReference type="PROSITE" id="PS50109">
    <property type="entry name" value="HIS_KIN"/>
    <property type="match status" value="1"/>
</dbReference>
<keyword evidence="11" id="KW-1185">Reference proteome</keyword>
<feature type="region of interest" description="Disordered" evidence="7">
    <location>
        <begin position="1"/>
        <end position="27"/>
    </location>
</feature>
<keyword evidence="3 6" id="KW-0597">Phosphoprotein</keyword>
<reference evidence="10 11" key="1">
    <citation type="journal article" date="2008" name="PLoS Genet.">
        <title>Genomic islands in the pathogenic filamentous fungus Aspergillus fumigatus.</title>
        <authorList>
            <person name="Fedorova N.D."/>
            <person name="Khaldi N."/>
            <person name="Joardar V.S."/>
            <person name="Maiti R."/>
            <person name="Amedeo P."/>
            <person name="Anderson M.J."/>
            <person name="Crabtree J."/>
            <person name="Silva J.C."/>
            <person name="Badger J.H."/>
            <person name="Albarraq A."/>
            <person name="Angiuoli S."/>
            <person name="Bussey H."/>
            <person name="Bowyer P."/>
            <person name="Cotty P.J."/>
            <person name="Dyer P.S."/>
            <person name="Egan A."/>
            <person name="Galens K."/>
            <person name="Fraser-Liggett C.M."/>
            <person name="Haas B.J."/>
            <person name="Inman J.M."/>
            <person name="Kent R."/>
            <person name="Lemieux S."/>
            <person name="Malavazi I."/>
            <person name="Orvis J."/>
            <person name="Roemer T."/>
            <person name="Ronning C.M."/>
            <person name="Sundaram J.P."/>
            <person name="Sutton G."/>
            <person name="Turner G."/>
            <person name="Venter J.C."/>
            <person name="White O.R."/>
            <person name="Whitty B.R."/>
            <person name="Youngman P."/>
            <person name="Wolfe K.H."/>
            <person name="Goldman G.H."/>
            <person name="Wortman J.R."/>
            <person name="Jiang B."/>
            <person name="Denning D.W."/>
            <person name="Nierman W.C."/>
        </authorList>
    </citation>
    <scope>NUCLEOTIDE SEQUENCE [LARGE SCALE GENOMIC DNA]</scope>
    <source>
        <strain evidence="11">ATCC 1007 / CBS 513.65 / DSM 816 / NCTC 3887 / NRRL 1</strain>
    </source>
</reference>
<dbReference type="CDD" id="cd17546">
    <property type="entry name" value="REC_hyHK_CKI1_RcsC-like"/>
    <property type="match status" value="1"/>
</dbReference>
<dbReference type="InterPro" id="IPR003661">
    <property type="entry name" value="HisK_dim/P_dom"/>
</dbReference>
<comment type="catalytic activity">
    <reaction evidence="1">
        <text>ATP + protein L-histidine = ADP + protein N-phospho-L-histidine.</text>
        <dbReference type="EC" id="2.7.13.3"/>
    </reaction>
</comment>
<feature type="compositionally biased region" description="Pro residues" evidence="7">
    <location>
        <begin position="61"/>
        <end position="72"/>
    </location>
</feature>
<dbReference type="SMART" id="SM00387">
    <property type="entry name" value="HATPase_c"/>
    <property type="match status" value="1"/>
</dbReference>
<dbReference type="Gene3D" id="3.30.565.10">
    <property type="entry name" value="Histidine kinase-like ATPase, C-terminal domain"/>
    <property type="match status" value="1"/>
</dbReference>
<dbReference type="SMART" id="SM00388">
    <property type="entry name" value="HisKA"/>
    <property type="match status" value="1"/>
</dbReference>
<feature type="region of interest" description="Disordered" evidence="7">
    <location>
        <begin position="490"/>
        <end position="518"/>
    </location>
</feature>
<organism evidence="10 11">
    <name type="scientific">Aspergillus clavatus (strain ATCC 1007 / CBS 513.65 / DSM 816 / NCTC 3887 / NRRL 1 / QM 1276 / 107)</name>
    <dbReference type="NCBI Taxonomy" id="344612"/>
    <lineage>
        <taxon>Eukaryota</taxon>
        <taxon>Fungi</taxon>
        <taxon>Dikarya</taxon>
        <taxon>Ascomycota</taxon>
        <taxon>Pezizomycotina</taxon>
        <taxon>Eurotiomycetes</taxon>
        <taxon>Eurotiomycetidae</taxon>
        <taxon>Eurotiales</taxon>
        <taxon>Aspergillaceae</taxon>
        <taxon>Aspergillus</taxon>
        <taxon>Aspergillus subgen. Fumigati</taxon>
    </lineage>
</organism>
<dbReference type="VEuPathDB" id="FungiDB:ACLA_035060"/>
<gene>
    <name evidence="10" type="ORF">ACLA_035060</name>
</gene>
<keyword evidence="4" id="KW-0808">Transferase</keyword>
<dbReference type="InterPro" id="IPR011006">
    <property type="entry name" value="CheY-like_superfamily"/>
</dbReference>
<feature type="region of interest" description="Disordered" evidence="7">
    <location>
        <begin position="57"/>
        <end position="92"/>
    </location>
</feature>
<dbReference type="FunFam" id="1.10.287.130:FF:000023">
    <property type="entry name" value="Sensor histidine kinase/response regulator, putative"/>
    <property type="match status" value="1"/>
</dbReference>
<dbReference type="SUPFAM" id="SSF52172">
    <property type="entry name" value="CheY-like"/>
    <property type="match status" value="1"/>
</dbReference>
<accession>A1CJH9</accession>
<feature type="compositionally biased region" description="Polar residues" evidence="7">
    <location>
        <begin position="1071"/>
        <end position="1085"/>
    </location>
</feature>
<protein>
    <recommendedName>
        <fullName evidence="2">histidine kinase</fullName>
        <ecNumber evidence="2">2.7.13.3</ecNumber>
    </recommendedName>
</protein>
<dbReference type="OrthoDB" id="303614at2759"/>
<dbReference type="EC" id="2.7.13.3" evidence="2"/>
<dbReference type="SUPFAM" id="SSF55781">
    <property type="entry name" value="GAF domain-like"/>
    <property type="match status" value="1"/>
</dbReference>
<dbReference type="Gene3D" id="1.10.287.130">
    <property type="match status" value="1"/>
</dbReference>
<dbReference type="Pfam" id="PF00072">
    <property type="entry name" value="Response_reg"/>
    <property type="match status" value="1"/>
</dbReference>
<evidence type="ECO:0000256" key="5">
    <source>
        <dbReference type="ARBA" id="ARBA00022777"/>
    </source>
</evidence>
<dbReference type="SUPFAM" id="SSF47384">
    <property type="entry name" value="Homodimeric domain of signal transducing histidine kinase"/>
    <property type="match status" value="1"/>
</dbReference>
<dbReference type="Pfam" id="PF00512">
    <property type="entry name" value="HisKA"/>
    <property type="match status" value="1"/>
</dbReference>
<evidence type="ECO:0000313" key="10">
    <source>
        <dbReference type="EMBL" id="EAW09303.1"/>
    </source>
</evidence>
<dbReference type="EMBL" id="DS027056">
    <property type="protein sequence ID" value="EAW09303.1"/>
    <property type="molecule type" value="Genomic_DNA"/>
</dbReference>
<dbReference type="AlphaFoldDB" id="A1CJH9"/>
<keyword evidence="5 10" id="KW-0418">Kinase</keyword>
<dbReference type="GO" id="GO:0005886">
    <property type="term" value="C:plasma membrane"/>
    <property type="evidence" value="ECO:0007669"/>
    <property type="project" value="TreeGrafter"/>
</dbReference>
<evidence type="ECO:0000256" key="2">
    <source>
        <dbReference type="ARBA" id="ARBA00012438"/>
    </source>
</evidence>
<dbReference type="FunFam" id="3.40.50.2300:FF:000632">
    <property type="entry name" value="Sensor histidine kinase/response regulator, putative"/>
    <property type="match status" value="1"/>
</dbReference>
<dbReference type="eggNOG" id="KOG0519">
    <property type="taxonomic scope" value="Eukaryota"/>
</dbReference>
<dbReference type="SMART" id="SM00448">
    <property type="entry name" value="REC"/>
    <property type="match status" value="1"/>
</dbReference>
<feature type="compositionally biased region" description="Low complexity" evidence="7">
    <location>
        <begin position="73"/>
        <end position="92"/>
    </location>
</feature>
<dbReference type="Gene3D" id="3.40.50.2300">
    <property type="match status" value="1"/>
</dbReference>
<dbReference type="InterPro" id="IPR036890">
    <property type="entry name" value="HATPase_C_sf"/>
</dbReference>
<dbReference type="GO" id="GO:0009927">
    <property type="term" value="F:histidine phosphotransfer kinase activity"/>
    <property type="evidence" value="ECO:0007669"/>
    <property type="project" value="TreeGrafter"/>
</dbReference>
<feature type="compositionally biased region" description="Low complexity" evidence="7">
    <location>
        <begin position="1091"/>
        <end position="1115"/>
    </location>
</feature>
<proteinExistence type="predicted"/>
<dbReference type="InterPro" id="IPR036097">
    <property type="entry name" value="HisK_dim/P_sf"/>
</dbReference>
<dbReference type="InterPro" id="IPR004358">
    <property type="entry name" value="Sig_transdc_His_kin-like_C"/>
</dbReference>
<evidence type="ECO:0000256" key="6">
    <source>
        <dbReference type="PROSITE-ProRule" id="PRU00169"/>
    </source>
</evidence>
<evidence type="ECO:0000256" key="4">
    <source>
        <dbReference type="ARBA" id="ARBA00022679"/>
    </source>
</evidence>
<dbReference type="PRINTS" id="PR00344">
    <property type="entry name" value="BCTRLSENSOR"/>
</dbReference>
<feature type="compositionally biased region" description="Polar residues" evidence="7">
    <location>
        <begin position="313"/>
        <end position="361"/>
    </location>
</feature>
<dbReference type="RefSeq" id="XP_001270729.1">
    <property type="nucleotide sequence ID" value="XM_001270728.1"/>
</dbReference>
<dbReference type="OMA" id="FPNATQV"/>
<dbReference type="CDD" id="cd00082">
    <property type="entry name" value="HisKA"/>
    <property type="match status" value="1"/>
</dbReference>
<evidence type="ECO:0000313" key="11">
    <source>
        <dbReference type="Proteomes" id="UP000006701"/>
    </source>
</evidence>
<dbReference type="KEGG" id="act:ACLA_035060"/>
<dbReference type="SUPFAM" id="SSF55874">
    <property type="entry name" value="ATPase domain of HSP90 chaperone/DNA topoisomerase II/histidine kinase"/>
    <property type="match status" value="1"/>
</dbReference>
<feature type="domain" description="Histidine kinase" evidence="8">
    <location>
        <begin position="603"/>
        <end position="886"/>
    </location>
</feature>
<dbReference type="HOGENOM" id="CLU_002763_0_0_1"/>
<feature type="region of interest" description="Disordered" evidence="7">
    <location>
        <begin position="1071"/>
        <end position="1127"/>
    </location>
</feature>
<evidence type="ECO:0000259" key="8">
    <source>
        <dbReference type="PROSITE" id="PS50109"/>
    </source>
</evidence>
<dbReference type="GO" id="GO:0000155">
    <property type="term" value="F:phosphorelay sensor kinase activity"/>
    <property type="evidence" value="ECO:0007669"/>
    <property type="project" value="InterPro"/>
</dbReference>